<name>F9DM12_9BACT</name>
<feature type="transmembrane region" description="Helical" evidence="1">
    <location>
        <begin position="21"/>
        <end position="42"/>
    </location>
</feature>
<dbReference type="HOGENOM" id="CLU_2808877_0_0_10"/>
<evidence type="ECO:0000256" key="1">
    <source>
        <dbReference type="SAM" id="Phobius"/>
    </source>
</evidence>
<dbReference type="Proteomes" id="UP000004123">
    <property type="component" value="Unassembled WGS sequence"/>
</dbReference>
<keyword evidence="1" id="KW-0472">Membrane</keyword>
<dbReference type="EMBL" id="AFPY01000128">
    <property type="protein sequence ID" value="EGQ12620.1"/>
    <property type="molecule type" value="Genomic_DNA"/>
</dbReference>
<dbReference type="AlphaFoldDB" id="F9DM12"/>
<evidence type="ECO:0000313" key="3">
    <source>
        <dbReference type="Proteomes" id="UP000004123"/>
    </source>
</evidence>
<comment type="caution">
    <text evidence="2">The sequence shown here is derived from an EMBL/GenBank/DDBJ whole genome shotgun (WGS) entry which is preliminary data.</text>
</comment>
<accession>F9DM12</accession>
<dbReference type="STRING" id="997353.HMPREF9144_2704"/>
<keyword evidence="1" id="KW-0812">Transmembrane</keyword>
<proteinExistence type="predicted"/>
<reference evidence="2 3" key="1">
    <citation type="submission" date="2011-04" db="EMBL/GenBank/DDBJ databases">
        <authorList>
            <person name="Muzny D."/>
            <person name="Qin X."/>
            <person name="Deng J."/>
            <person name="Jiang H."/>
            <person name="Liu Y."/>
            <person name="Qu J."/>
            <person name="Song X.-Z."/>
            <person name="Zhang L."/>
            <person name="Thornton R."/>
            <person name="Coyle M."/>
            <person name="Francisco L."/>
            <person name="Jackson L."/>
            <person name="Javaid M."/>
            <person name="Korchina V."/>
            <person name="Kovar C."/>
            <person name="Mata R."/>
            <person name="Mathew T."/>
            <person name="Ngo R."/>
            <person name="Nguyen L."/>
            <person name="Nguyen N."/>
            <person name="Okwuonu G."/>
            <person name="Ongeri F."/>
            <person name="Pham C."/>
            <person name="Simmons D."/>
            <person name="Wilczek-Boney K."/>
            <person name="Hale W."/>
            <person name="Jakkamsetti A."/>
            <person name="Pham P."/>
            <person name="Ruth R."/>
            <person name="San Lucas F."/>
            <person name="Warren J."/>
            <person name="Zhang J."/>
            <person name="Zhao Z."/>
            <person name="Zhou C."/>
            <person name="Zhu D."/>
            <person name="Lee S."/>
            <person name="Bess C."/>
            <person name="Blankenburg K."/>
            <person name="Forbes L."/>
            <person name="Fu Q."/>
            <person name="Gubbala S."/>
            <person name="Hirani K."/>
            <person name="Jayaseelan J.C."/>
            <person name="Lara F."/>
            <person name="Munidasa M."/>
            <person name="Palculict T."/>
            <person name="Patil S."/>
            <person name="Pu L.-L."/>
            <person name="Saada N."/>
            <person name="Tang L."/>
            <person name="Weissenberger G."/>
            <person name="Zhu Y."/>
            <person name="Hemphill L."/>
            <person name="Shang Y."/>
            <person name="Youmans B."/>
            <person name="Ayvaz T."/>
            <person name="Ross M."/>
            <person name="Santibanez J."/>
            <person name="Aqrawi P."/>
            <person name="Gross S."/>
            <person name="Joshi V."/>
            <person name="Fowler G."/>
            <person name="Nazareth L."/>
            <person name="Reid J."/>
            <person name="Worley K."/>
            <person name="Petrosino J."/>
            <person name="Highlander S."/>
            <person name="Gibbs R."/>
        </authorList>
    </citation>
    <scope>NUCLEOTIDE SEQUENCE [LARGE SCALE GENOMIC DNA]</scope>
    <source>
        <strain evidence="2 3">ATCC 700821</strain>
    </source>
</reference>
<protein>
    <submittedName>
        <fullName evidence="2">Uncharacterized protein</fullName>
    </submittedName>
</protein>
<keyword evidence="1" id="KW-1133">Transmembrane helix</keyword>
<evidence type="ECO:0000313" key="2">
    <source>
        <dbReference type="EMBL" id="EGQ12620.1"/>
    </source>
</evidence>
<organism evidence="2 3">
    <name type="scientific">Prevotella pallens ATCC 700821</name>
    <dbReference type="NCBI Taxonomy" id="997353"/>
    <lineage>
        <taxon>Bacteria</taxon>
        <taxon>Pseudomonadati</taxon>
        <taxon>Bacteroidota</taxon>
        <taxon>Bacteroidia</taxon>
        <taxon>Bacteroidales</taxon>
        <taxon>Prevotellaceae</taxon>
        <taxon>Prevotella</taxon>
    </lineage>
</organism>
<sequence>MFWQQRCYAHNALKYRKTYKCHIFSELLLCLFIRQVGVFFIAKNKLTKPKLQFYSVHKPTKTTAAPC</sequence>
<gene>
    <name evidence="2" type="ORF">HMPREF9144_2704</name>
</gene>